<protein>
    <submittedName>
        <fullName evidence="1">Uncharacterized protein</fullName>
    </submittedName>
</protein>
<dbReference type="RefSeq" id="WP_027009144.1">
    <property type="nucleotide sequence ID" value="NZ_CP091521.1"/>
</dbReference>
<evidence type="ECO:0000313" key="2">
    <source>
        <dbReference type="Proteomes" id="UP000831534"/>
    </source>
</evidence>
<organism evidence="1 2">
    <name type="scientific">Conchiformibius kuhniae</name>
    <dbReference type="NCBI Taxonomy" id="211502"/>
    <lineage>
        <taxon>Bacteria</taxon>
        <taxon>Pseudomonadati</taxon>
        <taxon>Pseudomonadota</taxon>
        <taxon>Betaproteobacteria</taxon>
        <taxon>Neisseriales</taxon>
        <taxon>Neisseriaceae</taxon>
        <taxon>Conchiformibius</taxon>
    </lineage>
</organism>
<dbReference type="EMBL" id="CP091521">
    <property type="protein sequence ID" value="UOP05015.2"/>
    <property type="molecule type" value="Genomic_DNA"/>
</dbReference>
<evidence type="ECO:0000313" key="1">
    <source>
        <dbReference type="EMBL" id="UOP05015.2"/>
    </source>
</evidence>
<dbReference type="KEGG" id="ckh:LVJ77_01445"/>
<sequence length="160" mass="18449">MLKQNLLRNLEQSRHIQKCPPEQACRETAREQQSLSRLRQQCPQNPALCFLNLYDRLFRHVSLQLLAQGYVLTSYQPHQTLIAICTQYDACASVRHTVQYRHRLKKTPLATNHTDPQEHQPACLCLHRLLSVFSSSDADDCQLLLDATLYHPQTTGNKTI</sequence>
<accession>A0A8T9MW05</accession>
<reference evidence="1" key="2">
    <citation type="submission" date="2024-09" db="EMBL/GenBank/DDBJ databases">
        <authorList>
            <person name="Veyrier F.J."/>
        </authorList>
    </citation>
    <scope>NUCLEOTIDE SEQUENCE</scope>
    <source>
        <strain evidence="1">17694</strain>
    </source>
</reference>
<dbReference type="Proteomes" id="UP000831534">
    <property type="component" value="Chromosome"/>
</dbReference>
<name>A0A8T9MW05_9NEIS</name>
<proteinExistence type="predicted"/>
<keyword evidence="2" id="KW-1185">Reference proteome</keyword>
<gene>
    <name evidence="1" type="ORF">LVJ77_01445</name>
</gene>
<dbReference type="AlphaFoldDB" id="A0A8T9MW05"/>
<reference evidence="1" key="1">
    <citation type="journal article" date="2022" name="Res Sq">
        <title>Evolution of multicellular longitudinally dividing oral cavity symbionts (Neisseriaceae).</title>
        <authorList>
            <person name="Nyongesa S."/>
            <person name="Weber P."/>
            <person name="Bernet E."/>
            <person name="Pullido F."/>
            <person name="Nieckarz M."/>
            <person name="Delaby M."/>
            <person name="Nieves C."/>
            <person name="Viehboeck T."/>
            <person name="Krause N."/>
            <person name="Rivera-Millot A."/>
            <person name="Nakamura A."/>
            <person name="Vischer N."/>
            <person name="VanNieuwenhze M."/>
            <person name="Brun Y."/>
            <person name="Cava F."/>
            <person name="Bulgheresi S."/>
            <person name="Veyrier F."/>
        </authorList>
    </citation>
    <scope>NUCLEOTIDE SEQUENCE</scope>
    <source>
        <strain evidence="1">17694</strain>
    </source>
</reference>